<dbReference type="GO" id="GO:0140662">
    <property type="term" value="F:ATP-dependent protein folding chaperone"/>
    <property type="evidence" value="ECO:0007669"/>
    <property type="project" value="InterPro"/>
</dbReference>
<evidence type="ECO:0000313" key="3">
    <source>
        <dbReference type="EMBL" id="PMD20146.1"/>
    </source>
</evidence>
<dbReference type="EMBL" id="KZ613486">
    <property type="protein sequence ID" value="PMD20146.1"/>
    <property type="molecule type" value="Genomic_DNA"/>
</dbReference>
<dbReference type="AlphaFoldDB" id="A0A2J6Q1R2"/>
<dbReference type="InterPro" id="IPR013126">
    <property type="entry name" value="Hsp_70_fam"/>
</dbReference>
<dbReference type="STRING" id="1745343.A0A2J6Q1R2"/>
<keyword evidence="4" id="KW-1185">Reference proteome</keyword>
<dbReference type="Proteomes" id="UP000235672">
    <property type="component" value="Unassembled WGS sequence"/>
</dbReference>
<accession>A0A2J6Q1R2</accession>
<reference evidence="3 4" key="1">
    <citation type="submission" date="2016-05" db="EMBL/GenBank/DDBJ databases">
        <title>A degradative enzymes factory behind the ericoid mycorrhizal symbiosis.</title>
        <authorList>
            <consortium name="DOE Joint Genome Institute"/>
            <person name="Martino E."/>
            <person name="Morin E."/>
            <person name="Grelet G."/>
            <person name="Kuo A."/>
            <person name="Kohler A."/>
            <person name="Daghino S."/>
            <person name="Barry K."/>
            <person name="Choi C."/>
            <person name="Cichocki N."/>
            <person name="Clum A."/>
            <person name="Copeland A."/>
            <person name="Hainaut M."/>
            <person name="Haridas S."/>
            <person name="Labutti K."/>
            <person name="Lindquist E."/>
            <person name="Lipzen A."/>
            <person name="Khouja H.-R."/>
            <person name="Murat C."/>
            <person name="Ohm R."/>
            <person name="Olson A."/>
            <person name="Spatafora J."/>
            <person name="Veneault-Fourrey C."/>
            <person name="Henrissat B."/>
            <person name="Grigoriev I."/>
            <person name="Martin F."/>
            <person name="Perotto S."/>
        </authorList>
    </citation>
    <scope>NUCLEOTIDE SEQUENCE [LARGE SCALE GENOMIC DNA]</scope>
    <source>
        <strain evidence="3 4">UAMH 7357</strain>
    </source>
</reference>
<gene>
    <name evidence="3" type="ORF">NA56DRAFT_627946</name>
</gene>
<name>A0A2J6Q1R2_9HELO</name>
<evidence type="ECO:0000313" key="4">
    <source>
        <dbReference type="Proteomes" id="UP000235672"/>
    </source>
</evidence>
<dbReference type="GO" id="GO:0005524">
    <property type="term" value="F:ATP binding"/>
    <property type="evidence" value="ECO:0007669"/>
    <property type="project" value="UniProtKB-KW"/>
</dbReference>
<dbReference type="Gene3D" id="3.30.420.40">
    <property type="match status" value="2"/>
</dbReference>
<keyword evidence="2" id="KW-0067">ATP-binding</keyword>
<evidence type="ECO:0000256" key="2">
    <source>
        <dbReference type="ARBA" id="ARBA00022840"/>
    </source>
</evidence>
<dbReference type="OrthoDB" id="2963168at2759"/>
<dbReference type="InterPro" id="IPR043129">
    <property type="entry name" value="ATPase_NBD"/>
</dbReference>
<dbReference type="CDD" id="cd10170">
    <property type="entry name" value="ASKHA_NBD_HSP70"/>
    <property type="match status" value="1"/>
</dbReference>
<dbReference type="PANTHER" id="PTHR14187:SF82">
    <property type="entry name" value="FAMILY CHAPERONE, PUTATIVE (AFU_ORTHOLOGUE AFUA_7G08575)-RELATED"/>
    <property type="match status" value="1"/>
</dbReference>
<keyword evidence="1" id="KW-0547">Nucleotide-binding</keyword>
<dbReference type="Pfam" id="PF00012">
    <property type="entry name" value="HSP70"/>
    <property type="match status" value="1"/>
</dbReference>
<dbReference type="PANTHER" id="PTHR14187">
    <property type="entry name" value="ALPHA KINASE/ELONGATION FACTOR 2 KINASE"/>
    <property type="match status" value="1"/>
</dbReference>
<dbReference type="PRINTS" id="PR00301">
    <property type="entry name" value="HEATSHOCK70"/>
</dbReference>
<sequence>MDSMSNLTINDRKLVVGIDFGTTFSGAAWAETRRSDHQSIVEIWPADIGTHEGMSSPKVPTELRYTPQGIEWGFQIPPLADRNQWFKLGLSDGQRASGQRESSEVLTTDYLRMLCEHLLYTLDQQLGASILRTIPIEFCLTVPAIWSEVAKQKTLDACQKAGLKSSSEILLVSEPEAAAIYALQGLDPHGLSIGESFVLCDAGGGTVDLISYTITSLKPILKVREAAPGSGGLCGSTFLNRRFGEFLVEKLGQERGWDDEILAEAMERFDTVIKRQFSTSTSNVGYTIPVPGIDNNERLGVRRGRFNIKAEEVKGIFDPIVDKIIKLVNDQIRATSRPIRAVLLVGGFGQNNYLKERLRTSLSSAVQILQPPNAWTAVLRGAVMMGLARSDPRLTSVSLESRAARKHYGATLSVSFVAGKHDDSKKFWCPIDAAYRVLAMRWFIKKGELVEEGKPVEIDFVHRVSTPAAHMGNFAIDIWCDEISDVAPVHKNSNGRDLVTLRADLSHISISDIGSFPIERGADGNNYYKVPGTIEATFYSASTKYVLVCKGQRCDSVTAEYV</sequence>
<proteinExistence type="predicted"/>
<dbReference type="SUPFAM" id="SSF53067">
    <property type="entry name" value="Actin-like ATPase domain"/>
    <property type="match status" value="2"/>
</dbReference>
<evidence type="ECO:0000256" key="1">
    <source>
        <dbReference type="ARBA" id="ARBA00022741"/>
    </source>
</evidence>
<protein>
    <submittedName>
        <fullName evidence="3">Actin-like ATPase domain-containing protein</fullName>
    </submittedName>
</protein>
<dbReference type="Gene3D" id="3.90.640.10">
    <property type="entry name" value="Actin, Chain A, domain 4"/>
    <property type="match status" value="1"/>
</dbReference>
<organism evidence="3 4">
    <name type="scientific">Hyaloscypha hepaticicola</name>
    <dbReference type="NCBI Taxonomy" id="2082293"/>
    <lineage>
        <taxon>Eukaryota</taxon>
        <taxon>Fungi</taxon>
        <taxon>Dikarya</taxon>
        <taxon>Ascomycota</taxon>
        <taxon>Pezizomycotina</taxon>
        <taxon>Leotiomycetes</taxon>
        <taxon>Helotiales</taxon>
        <taxon>Hyaloscyphaceae</taxon>
        <taxon>Hyaloscypha</taxon>
    </lineage>
</organism>